<proteinExistence type="inferred from homology"/>
<dbReference type="NCBIfam" id="NF008687">
    <property type="entry name" value="PRK11706.1"/>
    <property type="match status" value="1"/>
</dbReference>
<reference evidence="3 4" key="1">
    <citation type="submission" date="2020-03" db="EMBL/GenBank/DDBJ databases">
        <title>Cyclobacterium plantarum sp. nov., a marine bacterium isolated from a coastal-marine wetland.</title>
        <authorList>
            <person name="Sanchez-Porro C."/>
            <person name="Ventosa A."/>
            <person name="Amoozegar M."/>
        </authorList>
    </citation>
    <scope>NUCLEOTIDE SEQUENCE [LARGE SCALE GENOMIC DNA]</scope>
    <source>
        <strain evidence="3 4">GBPx2</strain>
    </source>
</reference>
<dbReference type="SUPFAM" id="SSF53383">
    <property type="entry name" value="PLP-dependent transferases"/>
    <property type="match status" value="1"/>
</dbReference>
<evidence type="ECO:0000313" key="3">
    <source>
        <dbReference type="EMBL" id="NHE59093.1"/>
    </source>
</evidence>
<gene>
    <name evidence="3" type="primary">rffA</name>
    <name evidence="3" type="synonym">fcnA</name>
    <name evidence="3" type="synonym">wecE</name>
    <name evidence="3" type="ORF">G9Q97_19980</name>
</gene>
<dbReference type="EMBL" id="JAANYN010000010">
    <property type="protein sequence ID" value="NHE59093.1"/>
    <property type="molecule type" value="Genomic_DNA"/>
</dbReference>
<sequence length="375" mass="42834">MYSIPFNRPFFTGNEWSYIQDAMKDGKLSGNGKYTEKCQQFFESKYGFGKTFLTHSCTQALEMAAILMGLGPGDEVILPSYSYVSTANAFALRGCTLVFADSRPDYPVIDETKLQDLISPRTKALVIVHYGGMACKMEMISKLVEENDIYLIEDAAAALDAYYQGEDEKKIPLGSMGHMATFSFHETKNIGCGEGGMLVVNDTSFHKKALEVWNRGTNRSAFEQGMHKAYEWVSLGSAFAPSEINAAWLWAQLEQLDNSQKKRGAIWNWYFENCHSLFRSFDVEKPIVPNYAQHNYHVFYLLCTDAAQRGDLINHLKSKGILSVFHYQCLHQSPYFQDQYKGKPLSQAEKYQNRLLRLPLYADFEKEKFERLLLE</sequence>
<dbReference type="PANTHER" id="PTHR30244">
    <property type="entry name" value="TRANSAMINASE"/>
    <property type="match status" value="1"/>
</dbReference>
<dbReference type="GO" id="GO:0019180">
    <property type="term" value="F:dTDP-4-amino-4,6-dideoxygalactose transaminase activity"/>
    <property type="evidence" value="ECO:0007669"/>
    <property type="project" value="UniProtKB-EC"/>
</dbReference>
<dbReference type="InterPro" id="IPR000653">
    <property type="entry name" value="DegT/StrS_aminotransferase"/>
</dbReference>
<protein>
    <submittedName>
        <fullName evidence="3">dTDP-4-amino-4,6-dideoxygalactose transaminase</fullName>
        <ecNumber evidence="3">2.6.1.59</ecNumber>
    </submittedName>
</protein>
<organism evidence="3 4">
    <name type="scientific">Cyclobacterium plantarum</name>
    <dbReference type="NCBI Taxonomy" id="2716263"/>
    <lineage>
        <taxon>Bacteria</taxon>
        <taxon>Pseudomonadati</taxon>
        <taxon>Bacteroidota</taxon>
        <taxon>Cytophagia</taxon>
        <taxon>Cytophagales</taxon>
        <taxon>Cyclobacteriaceae</taxon>
        <taxon>Cyclobacterium</taxon>
    </lineage>
</organism>
<comment type="similarity">
    <text evidence="1 2">Belongs to the DegT/DnrJ/EryC1 family.</text>
</comment>
<dbReference type="Proteomes" id="UP000649799">
    <property type="component" value="Unassembled WGS sequence"/>
</dbReference>
<dbReference type="Gene3D" id="3.40.640.10">
    <property type="entry name" value="Type I PLP-dependent aspartate aminotransferase-like (Major domain)"/>
    <property type="match status" value="1"/>
</dbReference>
<evidence type="ECO:0000313" key="4">
    <source>
        <dbReference type="Proteomes" id="UP000649799"/>
    </source>
</evidence>
<dbReference type="PANTHER" id="PTHR30244:SF34">
    <property type="entry name" value="DTDP-4-AMINO-4,6-DIDEOXYGALACTOSE TRANSAMINASE"/>
    <property type="match status" value="1"/>
</dbReference>
<dbReference type="InterPro" id="IPR015424">
    <property type="entry name" value="PyrdxlP-dep_Trfase"/>
</dbReference>
<dbReference type="CDD" id="cd00616">
    <property type="entry name" value="AHBA_syn"/>
    <property type="match status" value="1"/>
</dbReference>
<evidence type="ECO:0000256" key="1">
    <source>
        <dbReference type="ARBA" id="ARBA00037999"/>
    </source>
</evidence>
<dbReference type="PIRSF" id="PIRSF000390">
    <property type="entry name" value="PLP_StrS"/>
    <property type="match status" value="1"/>
</dbReference>
<dbReference type="InterPro" id="IPR015421">
    <property type="entry name" value="PyrdxlP-dep_Trfase_major"/>
</dbReference>
<dbReference type="Pfam" id="PF01041">
    <property type="entry name" value="DegT_DnrJ_EryC1"/>
    <property type="match status" value="1"/>
</dbReference>
<keyword evidence="3" id="KW-0808">Transferase</keyword>
<accession>A0ABX0HDV6</accession>
<name>A0ABX0HDV6_9BACT</name>
<dbReference type="RefSeq" id="WP_166150133.1">
    <property type="nucleotide sequence ID" value="NZ_JAANYN010000010.1"/>
</dbReference>
<keyword evidence="3" id="KW-0032">Aminotransferase</keyword>
<keyword evidence="4" id="KW-1185">Reference proteome</keyword>
<comment type="caution">
    <text evidence="3">The sequence shown here is derived from an EMBL/GenBank/DDBJ whole genome shotgun (WGS) entry which is preliminary data.</text>
</comment>
<keyword evidence="2" id="KW-0663">Pyridoxal phosphate</keyword>
<evidence type="ECO:0000256" key="2">
    <source>
        <dbReference type="RuleBase" id="RU004508"/>
    </source>
</evidence>
<dbReference type="EC" id="2.6.1.59" evidence="3"/>